<evidence type="ECO:0000256" key="1">
    <source>
        <dbReference type="SAM" id="MobiDB-lite"/>
    </source>
</evidence>
<accession>A0A921UPB4</accession>
<comment type="caution">
    <text evidence="2">The sequence shown here is derived from an EMBL/GenBank/DDBJ whole genome shotgun (WGS) entry which is preliminary data.</text>
</comment>
<evidence type="ECO:0000313" key="2">
    <source>
        <dbReference type="EMBL" id="KAG0539184.1"/>
    </source>
</evidence>
<protein>
    <submittedName>
        <fullName evidence="2">Uncharacterized protein</fullName>
    </submittedName>
</protein>
<gene>
    <name evidence="2" type="ORF">BDA96_03G300800</name>
</gene>
<name>A0A921UPB4_SORBI</name>
<evidence type="ECO:0000313" key="3">
    <source>
        <dbReference type="Proteomes" id="UP000807115"/>
    </source>
</evidence>
<dbReference type="EMBL" id="CM027682">
    <property type="protein sequence ID" value="KAG0539184.1"/>
    <property type="molecule type" value="Genomic_DNA"/>
</dbReference>
<reference evidence="2" key="1">
    <citation type="journal article" date="2019" name="BMC Genomics">
        <title>A new reference genome for Sorghum bicolor reveals high levels of sequence similarity between sweet and grain genotypes: implications for the genetics of sugar metabolism.</title>
        <authorList>
            <person name="Cooper E.A."/>
            <person name="Brenton Z.W."/>
            <person name="Flinn B.S."/>
            <person name="Jenkins J."/>
            <person name="Shu S."/>
            <person name="Flowers D."/>
            <person name="Luo F."/>
            <person name="Wang Y."/>
            <person name="Xia P."/>
            <person name="Barry K."/>
            <person name="Daum C."/>
            <person name="Lipzen A."/>
            <person name="Yoshinaga Y."/>
            <person name="Schmutz J."/>
            <person name="Saski C."/>
            <person name="Vermerris W."/>
            <person name="Kresovich S."/>
        </authorList>
    </citation>
    <scope>NUCLEOTIDE SEQUENCE</scope>
</reference>
<sequence>MPWQSSSGSIILPARFFFSAAFNFRDYWESEGGNKGRGKNGNASRSSFC</sequence>
<dbReference type="AlphaFoldDB" id="A0A921UPB4"/>
<organism evidence="2 3">
    <name type="scientific">Sorghum bicolor</name>
    <name type="common">Sorghum</name>
    <name type="synonym">Sorghum vulgare</name>
    <dbReference type="NCBI Taxonomy" id="4558"/>
    <lineage>
        <taxon>Eukaryota</taxon>
        <taxon>Viridiplantae</taxon>
        <taxon>Streptophyta</taxon>
        <taxon>Embryophyta</taxon>
        <taxon>Tracheophyta</taxon>
        <taxon>Spermatophyta</taxon>
        <taxon>Magnoliopsida</taxon>
        <taxon>Liliopsida</taxon>
        <taxon>Poales</taxon>
        <taxon>Poaceae</taxon>
        <taxon>PACMAD clade</taxon>
        <taxon>Panicoideae</taxon>
        <taxon>Andropogonodae</taxon>
        <taxon>Andropogoneae</taxon>
        <taxon>Sorghinae</taxon>
        <taxon>Sorghum</taxon>
    </lineage>
</organism>
<feature type="region of interest" description="Disordered" evidence="1">
    <location>
        <begin position="30"/>
        <end position="49"/>
    </location>
</feature>
<reference evidence="2" key="2">
    <citation type="submission" date="2020-10" db="EMBL/GenBank/DDBJ databases">
        <authorList>
            <person name="Cooper E.A."/>
            <person name="Brenton Z.W."/>
            <person name="Flinn B.S."/>
            <person name="Jenkins J."/>
            <person name="Shu S."/>
            <person name="Flowers D."/>
            <person name="Luo F."/>
            <person name="Wang Y."/>
            <person name="Xia P."/>
            <person name="Barry K."/>
            <person name="Daum C."/>
            <person name="Lipzen A."/>
            <person name="Yoshinaga Y."/>
            <person name="Schmutz J."/>
            <person name="Saski C."/>
            <person name="Vermerris W."/>
            <person name="Kresovich S."/>
        </authorList>
    </citation>
    <scope>NUCLEOTIDE SEQUENCE</scope>
</reference>
<dbReference type="Proteomes" id="UP000807115">
    <property type="component" value="Chromosome 3"/>
</dbReference>
<proteinExistence type="predicted"/>